<dbReference type="OrthoDB" id="10347559at2759"/>
<evidence type="ECO:0000313" key="3">
    <source>
        <dbReference type="Proteomes" id="UP000249402"/>
    </source>
</evidence>
<dbReference type="RefSeq" id="XP_025578386.1">
    <property type="nucleotide sequence ID" value="XM_025718822.1"/>
</dbReference>
<keyword evidence="3" id="KW-1185">Reference proteome</keyword>
<gene>
    <name evidence="2" type="ORF">BO80DRAFT_422444</name>
</gene>
<feature type="chain" id="PRO_5017196522" description="Extracellular membrane protein CFEM domain-containing protein" evidence="1">
    <location>
        <begin position="20"/>
        <end position="66"/>
    </location>
</feature>
<feature type="signal peptide" evidence="1">
    <location>
        <begin position="1"/>
        <end position="19"/>
    </location>
</feature>
<protein>
    <recommendedName>
        <fullName evidence="4">Extracellular membrane protein CFEM domain-containing protein</fullName>
    </recommendedName>
</protein>
<proteinExistence type="predicted"/>
<evidence type="ECO:0000256" key="1">
    <source>
        <dbReference type="SAM" id="SignalP"/>
    </source>
</evidence>
<sequence length="66" mass="7172">MKVTVFTISILSLASFTSAAVLGFPSTRYAQNCGYLAVRCANHENYDKFHQCIQNAMQGEGCGYSG</sequence>
<dbReference type="EMBL" id="KZ824425">
    <property type="protein sequence ID" value="RAL04059.1"/>
    <property type="molecule type" value="Genomic_DNA"/>
</dbReference>
<dbReference type="VEuPathDB" id="FungiDB:BO80DRAFT_422444"/>
<organism evidence="2 3">
    <name type="scientific">Aspergillus ibericus CBS 121593</name>
    <dbReference type="NCBI Taxonomy" id="1448316"/>
    <lineage>
        <taxon>Eukaryota</taxon>
        <taxon>Fungi</taxon>
        <taxon>Dikarya</taxon>
        <taxon>Ascomycota</taxon>
        <taxon>Pezizomycotina</taxon>
        <taxon>Eurotiomycetes</taxon>
        <taxon>Eurotiomycetidae</taxon>
        <taxon>Eurotiales</taxon>
        <taxon>Aspergillaceae</taxon>
        <taxon>Aspergillus</taxon>
        <taxon>Aspergillus subgen. Circumdati</taxon>
    </lineage>
</organism>
<reference evidence="2 3" key="1">
    <citation type="submission" date="2018-02" db="EMBL/GenBank/DDBJ databases">
        <title>The genomes of Aspergillus section Nigri reveals drivers in fungal speciation.</title>
        <authorList>
            <consortium name="DOE Joint Genome Institute"/>
            <person name="Vesth T.C."/>
            <person name="Nybo J."/>
            <person name="Theobald S."/>
            <person name="Brandl J."/>
            <person name="Frisvad J.C."/>
            <person name="Nielsen K.F."/>
            <person name="Lyhne E.K."/>
            <person name="Kogle M.E."/>
            <person name="Kuo A."/>
            <person name="Riley R."/>
            <person name="Clum A."/>
            <person name="Nolan M."/>
            <person name="Lipzen A."/>
            <person name="Salamov A."/>
            <person name="Henrissat B."/>
            <person name="Wiebenga A."/>
            <person name="De vries R.P."/>
            <person name="Grigoriev I.V."/>
            <person name="Mortensen U.H."/>
            <person name="Andersen M.R."/>
            <person name="Baker S.E."/>
        </authorList>
    </citation>
    <scope>NUCLEOTIDE SEQUENCE [LARGE SCALE GENOMIC DNA]</scope>
    <source>
        <strain evidence="2 3">CBS 121593</strain>
    </source>
</reference>
<dbReference type="GeneID" id="37223687"/>
<evidence type="ECO:0008006" key="4">
    <source>
        <dbReference type="Google" id="ProtNLM"/>
    </source>
</evidence>
<dbReference type="Proteomes" id="UP000249402">
    <property type="component" value="Unassembled WGS sequence"/>
</dbReference>
<evidence type="ECO:0000313" key="2">
    <source>
        <dbReference type="EMBL" id="RAL04059.1"/>
    </source>
</evidence>
<name>A0A395H913_9EURO</name>
<keyword evidence="1" id="KW-0732">Signal</keyword>
<accession>A0A395H913</accession>
<dbReference type="AlphaFoldDB" id="A0A395H913"/>